<proteinExistence type="predicted"/>
<protein>
    <submittedName>
        <fullName evidence="2">Outer membrane beta-barrel protein</fullName>
    </submittedName>
</protein>
<dbReference type="Pfam" id="PF10082">
    <property type="entry name" value="BBP2_2"/>
    <property type="match status" value="1"/>
</dbReference>
<dbReference type="InterPro" id="IPR018759">
    <property type="entry name" value="BBP2_2"/>
</dbReference>
<dbReference type="RefSeq" id="WP_194214087.1">
    <property type="nucleotide sequence ID" value="NZ_CP061205.1"/>
</dbReference>
<name>A0ABV7D5N5_9PROT</name>
<organism evidence="2 3">
    <name type="scientific">Kordiimonas pumila</name>
    <dbReference type="NCBI Taxonomy" id="2161677"/>
    <lineage>
        <taxon>Bacteria</taxon>
        <taxon>Pseudomonadati</taxon>
        <taxon>Pseudomonadota</taxon>
        <taxon>Alphaproteobacteria</taxon>
        <taxon>Kordiimonadales</taxon>
        <taxon>Kordiimonadaceae</taxon>
        <taxon>Kordiimonas</taxon>
    </lineage>
</organism>
<feature type="chain" id="PRO_5047302749" evidence="1">
    <location>
        <begin position="23"/>
        <end position="428"/>
    </location>
</feature>
<comment type="caution">
    <text evidence="2">The sequence shown here is derived from an EMBL/GenBank/DDBJ whole genome shotgun (WGS) entry which is preliminary data.</text>
</comment>
<evidence type="ECO:0000313" key="2">
    <source>
        <dbReference type="EMBL" id="MFC3052235.1"/>
    </source>
</evidence>
<evidence type="ECO:0000256" key="1">
    <source>
        <dbReference type="SAM" id="SignalP"/>
    </source>
</evidence>
<keyword evidence="1" id="KW-0732">Signal</keyword>
<gene>
    <name evidence="2" type="ORF">ACFOKA_09995</name>
</gene>
<dbReference type="Proteomes" id="UP001595444">
    <property type="component" value="Unassembled WGS sequence"/>
</dbReference>
<keyword evidence="3" id="KW-1185">Reference proteome</keyword>
<sequence>MKHSVIKGAVAALLGTTILVPAAVAQDDDGAKVTSVYERARPDFDAPGVRSGSFLFYPKVVVDAKYDSNIYATDGSEVDDYIAIVKPSFRFASDWNNNFFSFFADAKLGRYADNGAEDYEDFKVGTSGRVDISRGSSVTMDLSYADEHEDRGSPDNNGAAAEYTKYSLLKAAAGYKRDEGLISFAADGRYEKRDFDDASLIGGGILNNDDRDREQYWGSVRVGYHMNEDYEAFVKFTTTAVEYVDSREDGGPLRDSDGWDVVGGAAFKVGGKTEGEVYVGYVKRDFDADILEDVSDFKFGASLLWNATGLTSVRVGVDRTVTETTLSADNGLGVTVPAAGILSTLYSVSVEHELQRNLLLRASASYNKMDFVNTVRDDEVTKLGLGAKYLMNRNLALGLNYSFDNRNTTALAQDYDRHAVIASLTAQW</sequence>
<dbReference type="EMBL" id="JBHRSL010000010">
    <property type="protein sequence ID" value="MFC3052235.1"/>
    <property type="molecule type" value="Genomic_DNA"/>
</dbReference>
<evidence type="ECO:0000313" key="3">
    <source>
        <dbReference type="Proteomes" id="UP001595444"/>
    </source>
</evidence>
<feature type="signal peptide" evidence="1">
    <location>
        <begin position="1"/>
        <end position="22"/>
    </location>
</feature>
<reference evidence="3" key="1">
    <citation type="journal article" date="2019" name="Int. J. Syst. Evol. Microbiol.">
        <title>The Global Catalogue of Microorganisms (GCM) 10K type strain sequencing project: providing services to taxonomists for standard genome sequencing and annotation.</title>
        <authorList>
            <consortium name="The Broad Institute Genomics Platform"/>
            <consortium name="The Broad Institute Genome Sequencing Center for Infectious Disease"/>
            <person name="Wu L."/>
            <person name="Ma J."/>
        </authorList>
    </citation>
    <scope>NUCLEOTIDE SEQUENCE [LARGE SCALE GENOMIC DNA]</scope>
    <source>
        <strain evidence="3">KCTC 62164</strain>
    </source>
</reference>
<dbReference type="SUPFAM" id="SSF56935">
    <property type="entry name" value="Porins"/>
    <property type="match status" value="1"/>
</dbReference>
<accession>A0ABV7D5N5</accession>